<dbReference type="NCBIfam" id="TIGR00797">
    <property type="entry name" value="matE"/>
    <property type="match status" value="1"/>
</dbReference>
<evidence type="ECO:0000256" key="7">
    <source>
        <dbReference type="SAM" id="Phobius"/>
    </source>
</evidence>
<keyword evidence="5 7" id="KW-1133">Transmembrane helix</keyword>
<evidence type="ECO:0000256" key="1">
    <source>
        <dbReference type="ARBA" id="ARBA00004141"/>
    </source>
</evidence>
<evidence type="ECO:0000256" key="2">
    <source>
        <dbReference type="ARBA" id="ARBA00010199"/>
    </source>
</evidence>
<keyword evidence="3" id="KW-0813">Transport</keyword>
<dbReference type="CDD" id="cd13136">
    <property type="entry name" value="MATE_DinF_like"/>
    <property type="match status" value="1"/>
</dbReference>
<comment type="subcellular location">
    <subcellularLocation>
        <location evidence="1">Membrane</location>
        <topology evidence="1">Multi-pass membrane protein</topology>
    </subcellularLocation>
</comment>
<sequence>MLFSPSLKAYLAIALPMIVSNITTPLLGIVDTSILGHLPHAHLLAGVALANTVITAIVWMFGFLRMSTTGLTAQAIGKNNSQQTTQLLVQGLSIALLVSGLLLLIQPWLLQGALWFAQADEKVNQAASVYFAIRIYAIPASLINLVLVGWLLAHGKTKAIMLAQIGINLVNVVLDLVLVYGFDLAVSGVAWASLTAEYFGLTIYLLVGNKTLVKTHLPKVIQQIQLSNFNHFLAVNRDILIRTLVLESALVFLTFQGARIGVDVLAANALLMNFLLLISLGLDGIAYAAEVQIGKSYGAQDRTKLKQNYLLGMRLSVGLALVYCIVFALFDQQIIALMTDIDSIKTTANTFSFYIILLPLTAVWCFLLDGVFIGLADSKSMRNSMLVSVIVVFFPVWFIGNQLALAYELNQNHALWVAIHAMMLTRGITLARKITVYI</sequence>
<dbReference type="PANTHER" id="PTHR43298:SF2">
    <property type="entry name" value="FMN_FAD EXPORTER YEEO-RELATED"/>
    <property type="match status" value="1"/>
</dbReference>
<dbReference type="AlphaFoldDB" id="W7QV32"/>
<feature type="transmembrane region" description="Helical" evidence="7">
    <location>
        <begin position="309"/>
        <end position="330"/>
    </location>
</feature>
<keyword evidence="9" id="KW-1185">Reference proteome</keyword>
<reference evidence="8 9" key="1">
    <citation type="journal article" date="2014" name="Genome Announc.">
        <title>Draft Genome Sequence of the Agar-Degrading Bacterium Catenovulum sp. Strain DS-2, Isolated from Intestines of Haliotis diversicolor.</title>
        <authorList>
            <person name="Shan D."/>
            <person name="Li X."/>
            <person name="Gu Z."/>
            <person name="Wei G."/>
            <person name="Gao Z."/>
            <person name="Shao Z."/>
        </authorList>
    </citation>
    <scope>NUCLEOTIDE SEQUENCE [LARGE SCALE GENOMIC DNA]</scope>
    <source>
        <strain evidence="8 9">DS-2</strain>
    </source>
</reference>
<evidence type="ECO:0000313" key="9">
    <source>
        <dbReference type="Proteomes" id="UP000019276"/>
    </source>
</evidence>
<feature type="transmembrane region" description="Helical" evidence="7">
    <location>
        <begin position="42"/>
        <end position="66"/>
    </location>
</feature>
<evidence type="ECO:0000256" key="4">
    <source>
        <dbReference type="ARBA" id="ARBA00022692"/>
    </source>
</evidence>
<dbReference type="InterPro" id="IPR050222">
    <property type="entry name" value="MATE_MdtK"/>
</dbReference>
<dbReference type="GO" id="GO:0005886">
    <property type="term" value="C:plasma membrane"/>
    <property type="evidence" value="ECO:0007669"/>
    <property type="project" value="TreeGrafter"/>
</dbReference>
<dbReference type="PANTHER" id="PTHR43298">
    <property type="entry name" value="MULTIDRUG RESISTANCE PROTEIN NORM-RELATED"/>
    <property type="match status" value="1"/>
</dbReference>
<evidence type="ECO:0000313" key="8">
    <source>
        <dbReference type="EMBL" id="EWH11568.1"/>
    </source>
</evidence>
<evidence type="ECO:0000256" key="6">
    <source>
        <dbReference type="ARBA" id="ARBA00023136"/>
    </source>
</evidence>
<feature type="transmembrane region" description="Helical" evidence="7">
    <location>
        <begin position="129"/>
        <end position="152"/>
    </location>
</feature>
<organism evidence="8 9">
    <name type="scientific">Catenovulum agarivorans DS-2</name>
    <dbReference type="NCBI Taxonomy" id="1328313"/>
    <lineage>
        <taxon>Bacteria</taxon>
        <taxon>Pseudomonadati</taxon>
        <taxon>Pseudomonadota</taxon>
        <taxon>Gammaproteobacteria</taxon>
        <taxon>Alteromonadales</taxon>
        <taxon>Alteromonadaceae</taxon>
        <taxon>Catenovulum</taxon>
    </lineage>
</organism>
<accession>W7QV32</accession>
<dbReference type="STRING" id="1328313.DS2_03630"/>
<keyword evidence="6 7" id="KW-0472">Membrane</keyword>
<dbReference type="EMBL" id="ARZY01000004">
    <property type="protein sequence ID" value="EWH11568.1"/>
    <property type="molecule type" value="Genomic_DNA"/>
</dbReference>
<dbReference type="InterPro" id="IPR044644">
    <property type="entry name" value="DinF-like"/>
</dbReference>
<feature type="transmembrane region" description="Helical" evidence="7">
    <location>
        <begin position="9"/>
        <end position="30"/>
    </location>
</feature>
<proteinExistence type="inferred from homology"/>
<dbReference type="PATRIC" id="fig|1328313.3.peg.753"/>
<protein>
    <submittedName>
        <fullName evidence="8">DNA-damage-inducible protein F</fullName>
    </submittedName>
</protein>
<keyword evidence="4 7" id="KW-0812">Transmembrane</keyword>
<evidence type="ECO:0000256" key="5">
    <source>
        <dbReference type="ARBA" id="ARBA00022989"/>
    </source>
</evidence>
<dbReference type="GO" id="GO:0015297">
    <property type="term" value="F:antiporter activity"/>
    <property type="evidence" value="ECO:0007669"/>
    <property type="project" value="InterPro"/>
</dbReference>
<feature type="transmembrane region" description="Helical" evidence="7">
    <location>
        <begin position="264"/>
        <end position="288"/>
    </location>
</feature>
<feature type="transmembrane region" description="Helical" evidence="7">
    <location>
        <begin position="87"/>
        <end position="109"/>
    </location>
</feature>
<dbReference type="eggNOG" id="COG0534">
    <property type="taxonomic scope" value="Bacteria"/>
</dbReference>
<comment type="caution">
    <text evidence="8">The sequence shown here is derived from an EMBL/GenBank/DDBJ whole genome shotgun (WGS) entry which is preliminary data.</text>
</comment>
<feature type="transmembrane region" description="Helical" evidence="7">
    <location>
        <begin position="350"/>
        <end position="373"/>
    </location>
</feature>
<feature type="transmembrane region" description="Helical" evidence="7">
    <location>
        <begin position="159"/>
        <end position="182"/>
    </location>
</feature>
<evidence type="ECO:0000256" key="3">
    <source>
        <dbReference type="ARBA" id="ARBA00022448"/>
    </source>
</evidence>
<dbReference type="Proteomes" id="UP000019276">
    <property type="component" value="Unassembled WGS sequence"/>
</dbReference>
<comment type="similarity">
    <text evidence="2">Belongs to the multi antimicrobial extrusion (MATE) (TC 2.A.66.1) family.</text>
</comment>
<dbReference type="Pfam" id="PF01554">
    <property type="entry name" value="MatE"/>
    <property type="match status" value="2"/>
</dbReference>
<name>W7QV32_9ALTE</name>
<dbReference type="GO" id="GO:0042910">
    <property type="term" value="F:xenobiotic transmembrane transporter activity"/>
    <property type="evidence" value="ECO:0007669"/>
    <property type="project" value="InterPro"/>
</dbReference>
<feature type="transmembrane region" description="Helical" evidence="7">
    <location>
        <begin position="188"/>
        <end position="207"/>
    </location>
</feature>
<feature type="transmembrane region" description="Helical" evidence="7">
    <location>
        <begin position="385"/>
        <end position="407"/>
    </location>
</feature>
<gene>
    <name evidence="8" type="ORF">DS2_03630</name>
</gene>
<dbReference type="InterPro" id="IPR002528">
    <property type="entry name" value="MATE_fam"/>
</dbReference>